<feature type="domain" description="VWFA" evidence="4">
    <location>
        <begin position="590"/>
        <end position="774"/>
    </location>
</feature>
<dbReference type="InterPro" id="IPR036465">
    <property type="entry name" value="vWFA_dom_sf"/>
</dbReference>
<evidence type="ECO:0000313" key="6">
    <source>
        <dbReference type="Proteomes" id="UP001159405"/>
    </source>
</evidence>
<evidence type="ECO:0000256" key="2">
    <source>
        <dbReference type="ARBA" id="ARBA00023157"/>
    </source>
</evidence>
<dbReference type="PROSITE" id="PS50092">
    <property type="entry name" value="TSP1"/>
    <property type="match status" value="11"/>
</dbReference>
<dbReference type="InterPro" id="IPR002035">
    <property type="entry name" value="VWF_A"/>
</dbReference>
<keyword evidence="2" id="KW-1015">Disulfide bond</keyword>
<dbReference type="InterPro" id="IPR000884">
    <property type="entry name" value="TSP1_rpt"/>
</dbReference>
<dbReference type="Pfam" id="PF00090">
    <property type="entry name" value="TSP_1"/>
    <property type="match status" value="11"/>
</dbReference>
<dbReference type="Proteomes" id="UP001159405">
    <property type="component" value="Unassembled WGS sequence"/>
</dbReference>
<name>A0ABN8QRN1_9CNID</name>
<organism evidence="5 6">
    <name type="scientific">Porites lobata</name>
    <dbReference type="NCBI Taxonomy" id="104759"/>
    <lineage>
        <taxon>Eukaryota</taxon>
        <taxon>Metazoa</taxon>
        <taxon>Cnidaria</taxon>
        <taxon>Anthozoa</taxon>
        <taxon>Hexacorallia</taxon>
        <taxon>Scleractinia</taxon>
        <taxon>Fungiina</taxon>
        <taxon>Poritidae</taxon>
        <taxon>Porites</taxon>
    </lineage>
</organism>
<dbReference type="Pfam" id="PF00092">
    <property type="entry name" value="VWA"/>
    <property type="match status" value="2"/>
</dbReference>
<evidence type="ECO:0000256" key="3">
    <source>
        <dbReference type="SAM" id="MobiDB-lite"/>
    </source>
</evidence>
<dbReference type="PRINTS" id="PR00453">
    <property type="entry name" value="VWFADOMAIN"/>
</dbReference>
<reference evidence="5 6" key="1">
    <citation type="submission" date="2022-05" db="EMBL/GenBank/DDBJ databases">
        <authorList>
            <consortium name="Genoscope - CEA"/>
            <person name="William W."/>
        </authorList>
    </citation>
    <scope>NUCLEOTIDE SEQUENCE [LARGE SCALE GENOMIC DNA]</scope>
</reference>
<dbReference type="EMBL" id="CALNXK010000150">
    <property type="protein sequence ID" value="CAH3169449.1"/>
    <property type="molecule type" value="Genomic_DNA"/>
</dbReference>
<dbReference type="SUPFAM" id="SSF53300">
    <property type="entry name" value="vWA-like"/>
    <property type="match status" value="2"/>
</dbReference>
<feature type="domain" description="VWFA" evidence="4">
    <location>
        <begin position="793"/>
        <end position="967"/>
    </location>
</feature>
<dbReference type="Gene3D" id="2.20.100.10">
    <property type="entry name" value="Thrombospondin type-1 (TSP1) repeat"/>
    <property type="match status" value="11"/>
</dbReference>
<protein>
    <recommendedName>
        <fullName evidence="4">VWFA domain-containing protein</fullName>
    </recommendedName>
</protein>
<evidence type="ECO:0000256" key="1">
    <source>
        <dbReference type="ARBA" id="ARBA00022737"/>
    </source>
</evidence>
<sequence>MTEGECNTCPGYVPLTHFKWLFDLELDPKKTGAQLFQRPISTNPVLDFNLISSHYTFSLSFFCAYVVDGRWSDWDGWSTCSATCGGGIQNRSRTCTNPPPAYGGKDCLGTNQELQSCNQNPCPVDGKWSDWGDWSTCSLPCGGGTQDRLRTCTNPPPAFGGAQCTGESKEIRSCNSQPCPGDGSWARWKAWSSCSATCAGGTQSRSRTCTNPPPIHGGKYCPGSSEQTQSCNNQPCPVDGNWTEWRAWGPCSLTCGGGSQDRTRSCTNPPPAFGGANCVGKRKEFRVCNNIPCPVDGAWSRWKPWGTCTLQCGGGTQTRNRDCSDPRPAHGGRDCPGRSREVRPCNTQPCAVDGNWTAWRAWGRCSRTCGGGTQQRTRSCTNPPPAFGGAGCTGPRSETRSCNEEPQCPVPGGWAQWSRWDACSVTCGSGTQFRYRTCTNPPPSHGGAQCSGQSRQLYYCDRRPCPVDGKWSRWGRWTRCSATCNGGKKKRSRTCSRPYPSNGGKDCEGERVEVKKCDNELCAVHGNWGRWSSWSACSKTCGGYGRRTKVRQCNSPPPANGGRMCRGSSSSFVFCYAPLRCEVKCNLPLDVAVLMDSSGSISRRNFQVFKRFIKSIITGFEVSEDHTHIAIIEYSTKASVQLKFNDFTGRALNRNNVKGRVNRIPHRRGKTFIDRALRLANEEVFTEKAGMRDWVKKVAFVMTDGEQTKDPEATKSVNEILAEAVQPLKDKGVRVITLGIGKKVNKESLQTIATGDFVFYASSFNELRKMVKQLKKGTCPISAAGYRYPRYHISRRNFRQFKLFLERLVDQFEVSETGTHVALIEYSTDASVQLKFNDFKGAALNAVNVKRKVQSVPHTRGFTYIDKALALADTVVFSEANGMRKNVAKIAIVMTDGVQTVPQESDKTSLQILRNASAPLKNKGIEIMTLGIGKGIILEDLVEIATDDTGVFLAEDFSALDEIVTDVREGKCPVDGQWSDWKNWGDCSVTCGGGKRKRNRTCTNPPPQNGGQKCPGPSEEEEACNEQPCPVDGNWSDWNEWSACPVTCGGGEERRTRTCTNPPPAFGGEKCPGESEETRPCNEAPCPIDGNWSD</sequence>
<dbReference type="PROSITE" id="PS50234">
    <property type="entry name" value="VWFA"/>
    <property type="match status" value="2"/>
</dbReference>
<dbReference type="InterPro" id="IPR052065">
    <property type="entry name" value="Compl_asym_regulator"/>
</dbReference>
<dbReference type="PRINTS" id="PR01705">
    <property type="entry name" value="TSP1REPEAT"/>
</dbReference>
<dbReference type="SUPFAM" id="SSF82895">
    <property type="entry name" value="TSP-1 type 1 repeat"/>
    <property type="match status" value="10"/>
</dbReference>
<dbReference type="InterPro" id="IPR036383">
    <property type="entry name" value="TSP1_rpt_sf"/>
</dbReference>
<comment type="caution">
    <text evidence="5">The sequence shown here is derived from an EMBL/GenBank/DDBJ whole genome shotgun (WGS) entry which is preliminary data.</text>
</comment>
<dbReference type="PANTHER" id="PTHR22906">
    <property type="entry name" value="PROPERDIN"/>
    <property type="match status" value="1"/>
</dbReference>
<keyword evidence="1" id="KW-0677">Repeat</keyword>
<dbReference type="Gene3D" id="3.40.50.410">
    <property type="entry name" value="von Willebrand factor, type A domain"/>
    <property type="match status" value="2"/>
</dbReference>
<accession>A0ABN8QRN1</accession>
<proteinExistence type="predicted"/>
<feature type="compositionally biased region" description="Basic and acidic residues" evidence="3">
    <location>
        <begin position="1071"/>
        <end position="1080"/>
    </location>
</feature>
<dbReference type="SMART" id="SM00327">
    <property type="entry name" value="VWA"/>
    <property type="match status" value="2"/>
</dbReference>
<feature type="region of interest" description="Disordered" evidence="3">
    <location>
        <begin position="1049"/>
        <end position="1094"/>
    </location>
</feature>
<keyword evidence="6" id="KW-1185">Reference proteome</keyword>
<dbReference type="CDD" id="cd01450">
    <property type="entry name" value="vWFA_subfamily_ECM"/>
    <property type="match status" value="2"/>
</dbReference>
<evidence type="ECO:0000313" key="5">
    <source>
        <dbReference type="EMBL" id="CAH3169449.1"/>
    </source>
</evidence>
<dbReference type="SMART" id="SM00209">
    <property type="entry name" value="TSP1"/>
    <property type="match status" value="11"/>
</dbReference>
<gene>
    <name evidence="5" type="ORF">PLOB_00010113</name>
</gene>
<dbReference type="PANTHER" id="PTHR22906:SF21">
    <property type="entry name" value="SEMA DOMAIN-CONTAINING PROTEIN"/>
    <property type="match status" value="1"/>
</dbReference>
<evidence type="ECO:0000259" key="4">
    <source>
        <dbReference type="PROSITE" id="PS50234"/>
    </source>
</evidence>